<sequence length="92" mass="10889">MPSLEQTTKIRTSQSRKSCNYRKDELYLLTITLTKLMPYLIQKQKPEEADFYDREILPDQSDDTDDELSSDQFADNHDQGIKRVRPNSEEYI</sequence>
<evidence type="ECO:0000256" key="1">
    <source>
        <dbReference type="SAM" id="MobiDB-lite"/>
    </source>
</evidence>
<gene>
    <name evidence="2" type="ORF">EZS28_016744</name>
</gene>
<comment type="caution">
    <text evidence="2">The sequence shown here is derived from an EMBL/GenBank/DDBJ whole genome shotgun (WGS) entry which is preliminary data.</text>
</comment>
<protein>
    <submittedName>
        <fullName evidence="2">Uncharacterized protein</fullName>
    </submittedName>
</protein>
<accession>A0A5J4VYL9</accession>
<dbReference type="AlphaFoldDB" id="A0A5J4VYL9"/>
<dbReference type="Proteomes" id="UP000324800">
    <property type="component" value="Unassembled WGS sequence"/>
</dbReference>
<evidence type="ECO:0000313" key="3">
    <source>
        <dbReference type="Proteomes" id="UP000324800"/>
    </source>
</evidence>
<reference evidence="2 3" key="1">
    <citation type="submission" date="2019-03" db="EMBL/GenBank/DDBJ databases">
        <title>Single cell metagenomics reveals metabolic interactions within the superorganism composed of flagellate Streblomastix strix and complex community of Bacteroidetes bacteria on its surface.</title>
        <authorList>
            <person name="Treitli S.C."/>
            <person name="Kolisko M."/>
            <person name="Husnik F."/>
            <person name="Keeling P."/>
            <person name="Hampl V."/>
        </authorList>
    </citation>
    <scope>NUCLEOTIDE SEQUENCE [LARGE SCALE GENOMIC DNA]</scope>
    <source>
        <strain evidence="2">ST1C</strain>
    </source>
</reference>
<feature type="compositionally biased region" description="Acidic residues" evidence="1">
    <location>
        <begin position="60"/>
        <end position="69"/>
    </location>
</feature>
<feature type="compositionally biased region" description="Basic and acidic residues" evidence="1">
    <location>
        <begin position="48"/>
        <end position="57"/>
    </location>
</feature>
<organism evidence="2 3">
    <name type="scientific">Streblomastix strix</name>
    <dbReference type="NCBI Taxonomy" id="222440"/>
    <lineage>
        <taxon>Eukaryota</taxon>
        <taxon>Metamonada</taxon>
        <taxon>Preaxostyla</taxon>
        <taxon>Oxymonadida</taxon>
        <taxon>Streblomastigidae</taxon>
        <taxon>Streblomastix</taxon>
    </lineage>
</organism>
<feature type="region of interest" description="Disordered" evidence="1">
    <location>
        <begin position="48"/>
        <end position="92"/>
    </location>
</feature>
<dbReference type="EMBL" id="SNRW01004255">
    <property type="protein sequence ID" value="KAA6387727.1"/>
    <property type="molecule type" value="Genomic_DNA"/>
</dbReference>
<proteinExistence type="predicted"/>
<evidence type="ECO:0000313" key="2">
    <source>
        <dbReference type="EMBL" id="KAA6387727.1"/>
    </source>
</evidence>
<name>A0A5J4VYL9_9EUKA</name>